<gene>
    <name evidence="3" type="ORF">PGLA2088_LOCUS39000</name>
</gene>
<dbReference type="InterPro" id="IPR021133">
    <property type="entry name" value="HEAT_type_2"/>
</dbReference>
<protein>
    <recommendedName>
        <fullName evidence="5">HEAT repeat domain-containing protein</fullName>
    </recommendedName>
</protein>
<evidence type="ECO:0000313" key="4">
    <source>
        <dbReference type="Proteomes" id="UP000626109"/>
    </source>
</evidence>
<dbReference type="InterPro" id="IPR011989">
    <property type="entry name" value="ARM-like"/>
</dbReference>
<evidence type="ECO:0000256" key="2">
    <source>
        <dbReference type="PROSITE-ProRule" id="PRU00103"/>
    </source>
</evidence>
<reference evidence="3" key="1">
    <citation type="submission" date="2021-02" db="EMBL/GenBank/DDBJ databases">
        <authorList>
            <person name="Dougan E. K."/>
            <person name="Rhodes N."/>
            <person name="Thang M."/>
            <person name="Chan C."/>
        </authorList>
    </citation>
    <scope>NUCLEOTIDE SEQUENCE</scope>
</reference>
<dbReference type="SMART" id="SM00567">
    <property type="entry name" value="EZ_HEAT"/>
    <property type="match status" value="3"/>
</dbReference>
<accession>A0A813L6D3</accession>
<comment type="function">
    <text evidence="1">Catalyzes the hydroxylation of the N(6)-(4-aminobutyl)-L-lysine intermediate produced by deoxyhypusine synthase/DHPS on a critical lysine of the eukaryotic translation initiation factor 5A/eIF-5A. This is the second step of the post-translational modification of that lysine into an unusual amino acid residue named hypusine. Hypusination is unique to mature eIF-5A factor and is essential for its function.</text>
</comment>
<dbReference type="Proteomes" id="UP000626109">
    <property type="component" value="Unassembled WGS sequence"/>
</dbReference>
<feature type="repeat" description="HEAT" evidence="2">
    <location>
        <begin position="288"/>
        <end position="322"/>
    </location>
</feature>
<evidence type="ECO:0008006" key="5">
    <source>
        <dbReference type="Google" id="ProtNLM"/>
    </source>
</evidence>
<comment type="caution">
    <text evidence="3">The sequence shown here is derived from an EMBL/GenBank/DDBJ whole genome shotgun (WGS) entry which is preliminary data.</text>
</comment>
<dbReference type="PROSITE" id="PS50077">
    <property type="entry name" value="HEAT_REPEAT"/>
    <property type="match status" value="1"/>
</dbReference>
<dbReference type="PANTHER" id="PTHR12697:SF5">
    <property type="entry name" value="DEOXYHYPUSINE HYDROXYLASE"/>
    <property type="match status" value="1"/>
</dbReference>
<name>A0A813L6D3_POLGL</name>
<dbReference type="EMBL" id="CAJNNW010032941">
    <property type="protein sequence ID" value="CAE8716301.1"/>
    <property type="molecule type" value="Genomic_DNA"/>
</dbReference>
<organism evidence="3 4">
    <name type="scientific">Polarella glacialis</name>
    <name type="common">Dinoflagellate</name>
    <dbReference type="NCBI Taxonomy" id="89957"/>
    <lineage>
        <taxon>Eukaryota</taxon>
        <taxon>Sar</taxon>
        <taxon>Alveolata</taxon>
        <taxon>Dinophyceae</taxon>
        <taxon>Suessiales</taxon>
        <taxon>Suessiaceae</taxon>
        <taxon>Polarella</taxon>
    </lineage>
</organism>
<dbReference type="InterPro" id="IPR004155">
    <property type="entry name" value="PBS_lyase_HEAT"/>
</dbReference>
<dbReference type="SUPFAM" id="SSF48371">
    <property type="entry name" value="ARM repeat"/>
    <property type="match status" value="1"/>
</dbReference>
<dbReference type="PANTHER" id="PTHR12697">
    <property type="entry name" value="PBS LYASE HEAT-LIKE PROTEIN"/>
    <property type="match status" value="1"/>
</dbReference>
<proteinExistence type="predicted"/>
<dbReference type="AlphaFoldDB" id="A0A813L6D3"/>
<dbReference type="GO" id="GO:0016491">
    <property type="term" value="F:oxidoreductase activity"/>
    <property type="evidence" value="ECO:0007669"/>
    <property type="project" value="TreeGrafter"/>
</dbReference>
<dbReference type="Gene3D" id="1.25.10.10">
    <property type="entry name" value="Leucine-rich Repeat Variant"/>
    <property type="match status" value="2"/>
</dbReference>
<dbReference type="InterPro" id="IPR016024">
    <property type="entry name" value="ARM-type_fold"/>
</dbReference>
<evidence type="ECO:0000313" key="3">
    <source>
        <dbReference type="EMBL" id="CAE8716301.1"/>
    </source>
</evidence>
<evidence type="ECO:0000256" key="1">
    <source>
        <dbReference type="ARBA" id="ARBA00045876"/>
    </source>
</evidence>
<sequence>MVSPIPGAAAPSKEAMLLVLNQHKATHRQELARMLVAAGEDAAPCVDFLASHIGMDRRSAAVLEWMGEAGTSALVDKLGCNADGLEQRMAMVSLAAMGETGATALDGALAGEDATARRNAAEALSTMGERGPEFLAHRLSHPCVDVCLNAIWGLSTLRRVTPAAADALARKLEDESPEVRSSAAQALVLFEEVGGHALAQQLCNPSPRTQQCAAEALSSMGAVGAAAMVTKIGSDCDAGVRRRVGVLLEGLGEDGARALASRLQEADAGIRRRAVEALGRMGVCAAAYAPALALLLEDKDNYVRVSAARALEALKQAARTEG</sequence>